<evidence type="ECO:0000313" key="2">
    <source>
        <dbReference type="EMBL" id="ACL55775.1"/>
    </source>
</evidence>
<evidence type="ECO:0000256" key="1">
    <source>
        <dbReference type="SAM" id="MobiDB-lite"/>
    </source>
</evidence>
<organism evidence="2 3">
    <name type="scientific">Methylobacterium nodulans (strain LMG 21967 / CNCM I-2342 / ORS 2060)</name>
    <dbReference type="NCBI Taxonomy" id="460265"/>
    <lineage>
        <taxon>Bacteria</taxon>
        <taxon>Pseudomonadati</taxon>
        <taxon>Pseudomonadota</taxon>
        <taxon>Alphaproteobacteria</taxon>
        <taxon>Hyphomicrobiales</taxon>
        <taxon>Methylobacteriaceae</taxon>
        <taxon>Methylobacterium</taxon>
    </lineage>
</organism>
<dbReference type="HOGENOM" id="CLU_2317064_0_0_5"/>
<feature type="compositionally biased region" description="Basic and acidic residues" evidence="1">
    <location>
        <begin position="1"/>
        <end position="10"/>
    </location>
</feature>
<gene>
    <name evidence="2" type="ordered locus">Mnod_0743</name>
</gene>
<feature type="compositionally biased region" description="Gly residues" evidence="1">
    <location>
        <begin position="25"/>
        <end position="39"/>
    </location>
</feature>
<keyword evidence="3" id="KW-1185">Reference proteome</keyword>
<name>B8IF64_METNO</name>
<dbReference type="EMBL" id="CP001349">
    <property type="protein sequence ID" value="ACL55775.1"/>
    <property type="molecule type" value="Genomic_DNA"/>
</dbReference>
<dbReference type="Proteomes" id="UP000008207">
    <property type="component" value="Chromosome"/>
</dbReference>
<dbReference type="AlphaFoldDB" id="B8IF64"/>
<protein>
    <submittedName>
        <fullName evidence="2">Uncharacterized protein</fullName>
    </submittedName>
</protein>
<dbReference type="KEGG" id="mno:Mnod_0743"/>
<evidence type="ECO:0000313" key="3">
    <source>
        <dbReference type="Proteomes" id="UP000008207"/>
    </source>
</evidence>
<feature type="region of interest" description="Disordered" evidence="1">
    <location>
        <begin position="1"/>
        <end position="54"/>
    </location>
</feature>
<accession>B8IF64</accession>
<proteinExistence type="predicted"/>
<reference evidence="2 3" key="1">
    <citation type="submission" date="2009-01" db="EMBL/GenBank/DDBJ databases">
        <title>Complete sequence of chromosome of Methylobacterium nodulans ORS 2060.</title>
        <authorList>
            <consortium name="US DOE Joint Genome Institute"/>
            <person name="Lucas S."/>
            <person name="Copeland A."/>
            <person name="Lapidus A."/>
            <person name="Glavina del Rio T."/>
            <person name="Dalin E."/>
            <person name="Tice H."/>
            <person name="Bruce D."/>
            <person name="Goodwin L."/>
            <person name="Pitluck S."/>
            <person name="Sims D."/>
            <person name="Brettin T."/>
            <person name="Detter J.C."/>
            <person name="Han C."/>
            <person name="Larimer F."/>
            <person name="Land M."/>
            <person name="Hauser L."/>
            <person name="Kyrpides N."/>
            <person name="Ivanova N."/>
            <person name="Marx C.J."/>
            <person name="Richardson P."/>
        </authorList>
    </citation>
    <scope>NUCLEOTIDE SEQUENCE [LARGE SCALE GENOMIC DNA]</scope>
    <source>
        <strain evidence="3">LMG 21967 / CNCM I-2342 / ORS 2060</strain>
    </source>
</reference>
<sequence>MQAAQEHEQVARQGGLVGGERIDPGGTGAPAGPGGGGLHGIPSRPKGLTNSNAHRDVLLGPASAAGAAVNAVPRLRFRVLLPQGRDEGVTALAGPARRC</sequence>